<organism evidence="1 2">
    <name type="scientific">Cadophora malorum</name>
    <dbReference type="NCBI Taxonomy" id="108018"/>
    <lineage>
        <taxon>Eukaryota</taxon>
        <taxon>Fungi</taxon>
        <taxon>Dikarya</taxon>
        <taxon>Ascomycota</taxon>
        <taxon>Pezizomycotina</taxon>
        <taxon>Leotiomycetes</taxon>
        <taxon>Helotiales</taxon>
        <taxon>Ploettnerulaceae</taxon>
        <taxon>Cadophora</taxon>
    </lineage>
</organism>
<keyword evidence="2" id="KW-1185">Reference proteome</keyword>
<dbReference type="PANTHER" id="PTHR34846:SF11">
    <property type="entry name" value="4-CARBOXYMUCONOLACTONE DECARBOXYLASE FAMILY PROTEIN (AFU_ORTHOLOGUE AFUA_6G11590)"/>
    <property type="match status" value="1"/>
</dbReference>
<protein>
    <recommendedName>
        <fullName evidence="3">Carboxymuconolactone decarboxylase-like domain-containing protein</fullName>
    </recommendedName>
</protein>
<dbReference type="EMBL" id="JAFJYH010000432">
    <property type="protein sequence ID" value="KAG4411862.1"/>
    <property type="molecule type" value="Genomic_DNA"/>
</dbReference>
<evidence type="ECO:0008006" key="3">
    <source>
        <dbReference type="Google" id="ProtNLM"/>
    </source>
</evidence>
<accession>A0A8H7T2A1</accession>
<dbReference type="Gene3D" id="1.20.1290.10">
    <property type="entry name" value="AhpD-like"/>
    <property type="match status" value="1"/>
</dbReference>
<comment type="caution">
    <text evidence="1">The sequence shown here is derived from an EMBL/GenBank/DDBJ whole genome shotgun (WGS) entry which is preliminary data.</text>
</comment>
<proteinExistence type="predicted"/>
<dbReference type="OrthoDB" id="9998495at2759"/>
<dbReference type="PANTHER" id="PTHR34846">
    <property type="entry name" value="4-CARBOXYMUCONOLACTONE DECARBOXYLASE FAMILY PROTEIN (AFU_ORTHOLOGUE AFUA_6G11590)"/>
    <property type="match status" value="1"/>
</dbReference>
<dbReference type="Proteomes" id="UP000664132">
    <property type="component" value="Unassembled WGS sequence"/>
</dbReference>
<evidence type="ECO:0000313" key="2">
    <source>
        <dbReference type="Proteomes" id="UP000664132"/>
    </source>
</evidence>
<gene>
    <name evidence="1" type="ORF">IFR04_015002</name>
</gene>
<dbReference type="SUPFAM" id="SSF69118">
    <property type="entry name" value="AhpD-like"/>
    <property type="match status" value="1"/>
</dbReference>
<name>A0A8H7T2A1_9HELO</name>
<evidence type="ECO:0000313" key="1">
    <source>
        <dbReference type="EMBL" id="KAG4411862.1"/>
    </source>
</evidence>
<dbReference type="AlphaFoldDB" id="A0A8H7T2A1"/>
<dbReference type="InterPro" id="IPR029032">
    <property type="entry name" value="AhpD-like"/>
</dbReference>
<sequence>MRIDYTQNPPETHSAEEQRIVEKVKECRGNTGLDLLPVDLTLLHAPQIAEGWHALFGAIRHRSSLPDDIREIAICRTGLINRAWYEWGIHSAILLESENFNEERLSVVKQAHPTSPGPLDDRQWATLRYADAITRHVTVPQDIFDALKAVGFTQQQIVELTATIAGYNMVSRFLVALDIAEVNNKAPEWVETT</sequence>
<reference evidence="1" key="1">
    <citation type="submission" date="2021-02" db="EMBL/GenBank/DDBJ databases">
        <title>Genome sequence Cadophora malorum strain M34.</title>
        <authorList>
            <person name="Stefanovic E."/>
            <person name="Vu D."/>
            <person name="Scully C."/>
            <person name="Dijksterhuis J."/>
            <person name="Roader J."/>
            <person name="Houbraken J."/>
        </authorList>
    </citation>
    <scope>NUCLEOTIDE SEQUENCE</scope>
    <source>
        <strain evidence="1">M34</strain>
    </source>
</reference>